<evidence type="ECO:0000313" key="1">
    <source>
        <dbReference type="EMBL" id="KAK1387158.1"/>
    </source>
</evidence>
<protein>
    <submittedName>
        <fullName evidence="1">Uncharacterized protein</fullName>
    </submittedName>
</protein>
<dbReference type="SUPFAM" id="SSF51430">
    <property type="entry name" value="NAD(P)-linked oxidoreductase"/>
    <property type="match status" value="1"/>
</dbReference>
<dbReference type="GO" id="GO:0016491">
    <property type="term" value="F:oxidoreductase activity"/>
    <property type="evidence" value="ECO:0007669"/>
    <property type="project" value="InterPro"/>
</dbReference>
<evidence type="ECO:0000313" key="2">
    <source>
        <dbReference type="Proteomes" id="UP001237642"/>
    </source>
</evidence>
<reference evidence="1" key="2">
    <citation type="submission" date="2023-05" db="EMBL/GenBank/DDBJ databases">
        <authorList>
            <person name="Schelkunov M.I."/>
        </authorList>
    </citation>
    <scope>NUCLEOTIDE SEQUENCE</scope>
    <source>
        <strain evidence="1">Hsosn_3</strain>
        <tissue evidence="1">Leaf</tissue>
    </source>
</reference>
<dbReference type="EMBL" id="JAUIZM010000004">
    <property type="protein sequence ID" value="KAK1387158.1"/>
    <property type="molecule type" value="Genomic_DNA"/>
</dbReference>
<dbReference type="Gene3D" id="3.20.20.100">
    <property type="entry name" value="NADP-dependent oxidoreductase domain"/>
    <property type="match status" value="2"/>
</dbReference>
<name>A0AAD8IL68_9APIA</name>
<dbReference type="InterPro" id="IPR036812">
    <property type="entry name" value="NAD(P)_OxRdtase_dom_sf"/>
</dbReference>
<proteinExistence type="predicted"/>
<organism evidence="1 2">
    <name type="scientific">Heracleum sosnowskyi</name>
    <dbReference type="NCBI Taxonomy" id="360622"/>
    <lineage>
        <taxon>Eukaryota</taxon>
        <taxon>Viridiplantae</taxon>
        <taxon>Streptophyta</taxon>
        <taxon>Embryophyta</taxon>
        <taxon>Tracheophyta</taxon>
        <taxon>Spermatophyta</taxon>
        <taxon>Magnoliopsida</taxon>
        <taxon>eudicotyledons</taxon>
        <taxon>Gunneridae</taxon>
        <taxon>Pentapetalae</taxon>
        <taxon>asterids</taxon>
        <taxon>campanulids</taxon>
        <taxon>Apiales</taxon>
        <taxon>Apiaceae</taxon>
        <taxon>Apioideae</taxon>
        <taxon>apioid superclade</taxon>
        <taxon>Tordylieae</taxon>
        <taxon>Tordyliinae</taxon>
        <taxon>Heracleum</taxon>
    </lineage>
</organism>
<dbReference type="AlphaFoldDB" id="A0AAD8IL68"/>
<sequence length="112" mass="12575">MSKRIVQLSEKDLGEAVAEAVECGIIKSRDELFITSKLWCSDAHPDRVLPALQNSLSHGGVSDTRSHETLAEIPPSVNQVEMNLLWHQKKLREFCKENNILPSGRQRDILGN</sequence>
<keyword evidence="2" id="KW-1185">Reference proteome</keyword>
<dbReference type="InterPro" id="IPR020471">
    <property type="entry name" value="AKR"/>
</dbReference>
<gene>
    <name evidence="1" type="ORF">POM88_015336</name>
</gene>
<comment type="caution">
    <text evidence="1">The sequence shown here is derived from an EMBL/GenBank/DDBJ whole genome shotgun (WGS) entry which is preliminary data.</text>
</comment>
<dbReference type="PANTHER" id="PTHR11732">
    <property type="entry name" value="ALDO/KETO REDUCTASE"/>
    <property type="match status" value="1"/>
</dbReference>
<accession>A0AAD8IL68</accession>
<reference evidence="1" key="1">
    <citation type="submission" date="2023-02" db="EMBL/GenBank/DDBJ databases">
        <title>Genome of toxic invasive species Heracleum sosnowskyi carries increased number of genes despite the absence of recent whole-genome duplications.</title>
        <authorList>
            <person name="Schelkunov M."/>
            <person name="Shtratnikova V."/>
            <person name="Makarenko M."/>
            <person name="Klepikova A."/>
            <person name="Omelchenko D."/>
            <person name="Novikova G."/>
            <person name="Obukhova E."/>
            <person name="Bogdanov V."/>
            <person name="Penin A."/>
            <person name="Logacheva M."/>
        </authorList>
    </citation>
    <scope>NUCLEOTIDE SEQUENCE</scope>
    <source>
        <strain evidence="1">Hsosn_3</strain>
        <tissue evidence="1">Leaf</tissue>
    </source>
</reference>
<dbReference type="Proteomes" id="UP001237642">
    <property type="component" value="Unassembled WGS sequence"/>
</dbReference>